<accession>A0ABD5U7R7</accession>
<evidence type="ECO:0000313" key="3">
    <source>
        <dbReference type="Proteomes" id="UP001596406"/>
    </source>
</evidence>
<feature type="domain" description="HVO-0163 N-terminal HTH" evidence="1">
    <location>
        <begin position="39"/>
        <end position="109"/>
    </location>
</feature>
<evidence type="ECO:0000259" key="1">
    <source>
        <dbReference type="Pfam" id="PF24266"/>
    </source>
</evidence>
<dbReference type="SUPFAM" id="SSF46785">
    <property type="entry name" value="Winged helix' DNA-binding domain"/>
    <property type="match status" value="2"/>
</dbReference>
<dbReference type="RefSeq" id="WP_304448225.1">
    <property type="nucleotide sequence ID" value="NZ_JARRAH010000001.1"/>
</dbReference>
<organism evidence="2 3">
    <name type="scientific">Halomarina ordinaria</name>
    <dbReference type="NCBI Taxonomy" id="3033939"/>
    <lineage>
        <taxon>Archaea</taxon>
        <taxon>Methanobacteriati</taxon>
        <taxon>Methanobacteriota</taxon>
        <taxon>Stenosarchaea group</taxon>
        <taxon>Halobacteria</taxon>
        <taxon>Halobacteriales</taxon>
        <taxon>Natronomonadaceae</taxon>
        <taxon>Halomarina</taxon>
    </lineage>
</organism>
<proteinExistence type="predicted"/>
<dbReference type="Proteomes" id="UP001596406">
    <property type="component" value="Unassembled WGS sequence"/>
</dbReference>
<comment type="caution">
    <text evidence="2">The sequence shown here is derived from an EMBL/GenBank/DDBJ whole genome shotgun (WGS) entry which is preliminary data.</text>
</comment>
<dbReference type="CDD" id="cd00090">
    <property type="entry name" value="HTH_ARSR"/>
    <property type="match status" value="1"/>
</dbReference>
<reference evidence="2 3" key="1">
    <citation type="journal article" date="2019" name="Int. J. Syst. Evol. Microbiol.">
        <title>The Global Catalogue of Microorganisms (GCM) 10K type strain sequencing project: providing services to taxonomists for standard genome sequencing and annotation.</title>
        <authorList>
            <consortium name="The Broad Institute Genomics Platform"/>
            <consortium name="The Broad Institute Genome Sequencing Center for Infectious Disease"/>
            <person name="Wu L."/>
            <person name="Ma J."/>
        </authorList>
    </citation>
    <scope>NUCLEOTIDE SEQUENCE [LARGE SCALE GENOMIC DNA]</scope>
    <source>
        <strain evidence="2 3">PSRA2</strain>
    </source>
</reference>
<dbReference type="InterPro" id="IPR056504">
    <property type="entry name" value="HTH_HVO_0163_N"/>
</dbReference>
<evidence type="ECO:0000313" key="2">
    <source>
        <dbReference type="EMBL" id="MFC6836542.1"/>
    </source>
</evidence>
<dbReference type="GO" id="GO:0006355">
    <property type="term" value="P:regulation of DNA-templated transcription"/>
    <property type="evidence" value="ECO:0007669"/>
    <property type="project" value="UniProtKB-ARBA"/>
</dbReference>
<dbReference type="Gene3D" id="1.10.10.10">
    <property type="entry name" value="Winged helix-like DNA-binding domain superfamily/Winged helix DNA-binding domain"/>
    <property type="match status" value="2"/>
</dbReference>
<sequence>MSEQPSGGVDEEKRATLRRFAALGAVAPLAKLVDTDAQSDARDAIAGYLSTTPGAHFSKIRDDLSLGTGETQHHLRRLVEAGAIESFRDGEYRRYVPARRFSTFEKRTLGYLRRSTPRGMLIALLRDPDVTASALAEDLGVSRPTVSKYAKELDEAGLLSREDGYAVERPETVLTLLIRHADSFGAEAVALAGEADALLRYDPR</sequence>
<dbReference type="PANTHER" id="PTHR36216:SF1">
    <property type="entry name" value="HTH ARSR-TYPE DOMAIN-CONTAINING PROTEIN"/>
    <property type="match status" value="1"/>
</dbReference>
<dbReference type="AlphaFoldDB" id="A0ABD5U7R7"/>
<protein>
    <submittedName>
        <fullName evidence="2">Winged helix-turn-helix transcriptional regulator</fullName>
    </submittedName>
</protein>
<dbReference type="Pfam" id="PF13412">
    <property type="entry name" value="HTH_24"/>
    <property type="match status" value="1"/>
</dbReference>
<dbReference type="InterPro" id="IPR011991">
    <property type="entry name" value="ArsR-like_HTH"/>
</dbReference>
<gene>
    <name evidence="2" type="ORF">ACFQHK_08460</name>
</gene>
<dbReference type="InterPro" id="IPR036390">
    <property type="entry name" value="WH_DNA-bd_sf"/>
</dbReference>
<dbReference type="PANTHER" id="PTHR36216">
    <property type="entry name" value="TRANSCRIPTIONAL REGULATOR, TRMB"/>
    <property type="match status" value="1"/>
</dbReference>
<name>A0ABD5U7R7_9EURY</name>
<dbReference type="EMBL" id="JBHSXM010000001">
    <property type="protein sequence ID" value="MFC6836542.1"/>
    <property type="molecule type" value="Genomic_DNA"/>
</dbReference>
<keyword evidence="3" id="KW-1185">Reference proteome</keyword>
<dbReference type="Pfam" id="PF24266">
    <property type="entry name" value="HTH_HVO_0163_N"/>
    <property type="match status" value="1"/>
</dbReference>
<dbReference type="InterPro" id="IPR036388">
    <property type="entry name" value="WH-like_DNA-bd_sf"/>
</dbReference>